<accession>A0A9N9EVG5</accession>
<gene>
    <name evidence="1" type="ORF">FCALED_LOCUS13271</name>
</gene>
<proteinExistence type="predicted"/>
<sequence>MEVDKNYDENECILVNIHNNVLGIELLEYNRQLPIINTSINLEVGVSFPSPKIADHYIEQYALQQHFVIFKAKFEVHSDKTFQKRVFKCDVKGRYKQKLSDLAVGITITLFKNTHCHDIFIETLKFAPIYRSFTSEIMKEIEFYVVNDRCNASTIWNLLQPKYLKRVFLTQDLDTSSLLAKLLQLQSENSSWFKSLTEEDFNRRSHGLIDKYPKGKKYISDQLLDKKHMWVKCFTLCRFTTGTQSTQRVESENSLIQKAVQSSFSLFQVQEIIEQRLETENINNKYSIWKASNMVYLQPFIVMNLNEIFTFDDDVFEPLVIESQESEIPTSLQADE</sequence>
<protein>
    <submittedName>
        <fullName evidence="1">12681_t:CDS:1</fullName>
    </submittedName>
</protein>
<evidence type="ECO:0000313" key="1">
    <source>
        <dbReference type="EMBL" id="CAG8696933.1"/>
    </source>
</evidence>
<feature type="non-terminal residue" evidence="1">
    <location>
        <position position="336"/>
    </location>
</feature>
<evidence type="ECO:0000313" key="2">
    <source>
        <dbReference type="Proteomes" id="UP000789570"/>
    </source>
</evidence>
<dbReference type="OrthoDB" id="2402705at2759"/>
<dbReference type="Proteomes" id="UP000789570">
    <property type="component" value="Unassembled WGS sequence"/>
</dbReference>
<dbReference type="PANTHER" id="PTHR47718">
    <property type="entry name" value="OS01G0519700 PROTEIN"/>
    <property type="match status" value="1"/>
</dbReference>
<organism evidence="1 2">
    <name type="scientific">Funneliformis caledonium</name>
    <dbReference type="NCBI Taxonomy" id="1117310"/>
    <lineage>
        <taxon>Eukaryota</taxon>
        <taxon>Fungi</taxon>
        <taxon>Fungi incertae sedis</taxon>
        <taxon>Mucoromycota</taxon>
        <taxon>Glomeromycotina</taxon>
        <taxon>Glomeromycetes</taxon>
        <taxon>Glomerales</taxon>
        <taxon>Glomeraceae</taxon>
        <taxon>Funneliformis</taxon>
    </lineage>
</organism>
<keyword evidence="2" id="KW-1185">Reference proteome</keyword>
<comment type="caution">
    <text evidence="1">The sequence shown here is derived from an EMBL/GenBank/DDBJ whole genome shotgun (WGS) entry which is preliminary data.</text>
</comment>
<name>A0A9N9EVG5_9GLOM</name>
<reference evidence="1" key="1">
    <citation type="submission" date="2021-06" db="EMBL/GenBank/DDBJ databases">
        <authorList>
            <person name="Kallberg Y."/>
            <person name="Tangrot J."/>
            <person name="Rosling A."/>
        </authorList>
    </citation>
    <scope>NUCLEOTIDE SEQUENCE</scope>
    <source>
        <strain evidence="1">UK204</strain>
    </source>
</reference>
<dbReference type="AlphaFoldDB" id="A0A9N9EVG5"/>
<dbReference type="EMBL" id="CAJVPQ010007472">
    <property type="protein sequence ID" value="CAG8696933.1"/>
    <property type="molecule type" value="Genomic_DNA"/>
</dbReference>